<dbReference type="EC" id="3.4.22.-" evidence="16"/>
<keyword evidence="2" id="KW-0813">Transport</keyword>
<feature type="transmembrane region" description="Helical" evidence="12">
    <location>
        <begin position="176"/>
        <end position="194"/>
    </location>
</feature>
<dbReference type="SUPFAM" id="SSF90123">
    <property type="entry name" value="ABC transporter transmembrane region"/>
    <property type="match status" value="1"/>
</dbReference>
<dbReference type="RefSeq" id="WP_015761473.1">
    <property type="nucleotide sequence ID" value="NZ_AP025575.1"/>
</dbReference>
<dbReference type="InterPro" id="IPR027417">
    <property type="entry name" value="P-loop_NTPase"/>
</dbReference>
<dbReference type="InterPro" id="IPR003593">
    <property type="entry name" value="AAA+_ATPase"/>
</dbReference>
<dbReference type="InterPro" id="IPR039421">
    <property type="entry name" value="Type_1_exporter"/>
</dbReference>
<dbReference type="GO" id="GO:0043213">
    <property type="term" value="P:bacteriocin transport"/>
    <property type="evidence" value="ECO:0007669"/>
    <property type="project" value="UniProtKB-KW"/>
</dbReference>
<dbReference type="Pfam" id="PF03412">
    <property type="entry name" value="Peptidase_C39"/>
    <property type="match status" value="1"/>
</dbReference>
<dbReference type="InterPro" id="IPR011527">
    <property type="entry name" value="ABC1_TM_dom"/>
</dbReference>
<keyword evidence="11" id="KW-0080">Bacteriocin transport</keyword>
<evidence type="ECO:0000256" key="1">
    <source>
        <dbReference type="ARBA" id="ARBA00004651"/>
    </source>
</evidence>
<dbReference type="GO" id="GO:0006508">
    <property type="term" value="P:proteolysis"/>
    <property type="evidence" value="ECO:0007669"/>
    <property type="project" value="InterPro"/>
</dbReference>
<evidence type="ECO:0000256" key="6">
    <source>
        <dbReference type="ARBA" id="ARBA00022807"/>
    </source>
</evidence>
<reference evidence="16" key="1">
    <citation type="submission" date="2019-11" db="EMBL/GenBank/DDBJ databases">
        <authorList>
            <person name="Feng L."/>
        </authorList>
    </citation>
    <scope>NUCLEOTIDE SEQUENCE</scope>
    <source>
        <strain evidence="16">ElentaLFYP107</strain>
    </source>
</reference>
<evidence type="ECO:0000256" key="10">
    <source>
        <dbReference type="ARBA" id="ARBA00023136"/>
    </source>
</evidence>
<feature type="transmembrane region" description="Helical" evidence="12">
    <location>
        <begin position="316"/>
        <end position="335"/>
    </location>
</feature>
<dbReference type="PROSITE" id="PS00211">
    <property type="entry name" value="ABC_TRANSPORTER_1"/>
    <property type="match status" value="1"/>
</dbReference>
<dbReference type="SMART" id="SM00382">
    <property type="entry name" value="AAA"/>
    <property type="match status" value="1"/>
</dbReference>
<dbReference type="NCBIfam" id="TIGR03796">
    <property type="entry name" value="NHLM_micro_ABC1"/>
    <property type="match status" value="1"/>
</dbReference>
<feature type="transmembrane region" description="Helical" evidence="12">
    <location>
        <begin position="214"/>
        <end position="232"/>
    </location>
</feature>
<evidence type="ECO:0000256" key="9">
    <source>
        <dbReference type="ARBA" id="ARBA00022989"/>
    </source>
</evidence>
<dbReference type="Gene3D" id="3.90.70.10">
    <property type="entry name" value="Cysteine proteinases"/>
    <property type="match status" value="1"/>
</dbReference>
<keyword evidence="10 12" id="KW-0472">Membrane</keyword>
<dbReference type="FunFam" id="3.40.50.300:FF:000299">
    <property type="entry name" value="ABC transporter ATP-binding protein/permease"/>
    <property type="match status" value="1"/>
</dbReference>
<dbReference type="Pfam" id="PF00005">
    <property type="entry name" value="ABC_tran"/>
    <property type="match status" value="1"/>
</dbReference>
<evidence type="ECO:0000259" key="15">
    <source>
        <dbReference type="PROSITE" id="PS50990"/>
    </source>
</evidence>
<keyword evidence="9 12" id="KW-1133">Transmembrane helix</keyword>
<gene>
    <name evidence="16" type="primary">lagD</name>
    <name evidence="16" type="ORF">ELLFYP107_02127</name>
</gene>
<sequence length="732" mass="79498">MLPGKGARRARTAGKPGQMAGKVPVIMQMEALECGAACLAMIAAYYGKWVPLEQVRADCGVSRDGSKASNVVRAARAYGFEASGFRMQPEALRSQGVFPCIVHWNFSHFVVCRGFKGGKVHLNDPARGEVTVTEEEFDAAFTGVMLRFVPGPDFQPSGKPRSVWEFVGPRLQGSRAALAFVAITAAVTAVVGIINPALSQVFMDRLLGGKNPEWLYPFIALLIAVGAVRIVVEVLNAMYLLRLEGKMAVVSNSSFMWKVLHLPMEFFSQRMAGDLSARAATNTTIAASLVKQLAPLLLNFVLLVLYAVVMVAYSPLLAAIGIASVVINLGMARLISAKRVNVTRVQMRDAGKLAAATVSGIEMVETIKAAGAEGGYFERWAGFQAGFNTQQVRFARLGQRLGLVPQLVMQVTNTAVLMTGVYLVLQGQFTVGMILAFQGYLSQFMAPASTLTSVMQTLQEMRTDMERIEDVMRYPDDPAFSQAPLDRAASCEKLKGAVHMEGVTFGYSRLEEPLIKDFDLDVESGRSVAFVGPSGCGKSTLAKLVSGLFRPWSGTVSFDGSPMDEVPREVLTGSVAVVDQDIVLFNDTIANNIRLWDTSIEDYEVILAARDAGIHEVIMQRDGGYNAVLSEGGRDLSGGQRQRLEIARVLAQDPTVLIMDEATSALDAKTEQEVMSAVRKRGITCIVVAHRLSTVRDCDEIVVLDKGRVVERGTHEELCERGGMYLQLVTQE</sequence>
<keyword evidence="6" id="KW-0788">Thiol protease</keyword>
<dbReference type="Gene3D" id="3.40.50.300">
    <property type="entry name" value="P-loop containing nucleotide triphosphate hydrolases"/>
    <property type="match status" value="1"/>
</dbReference>
<evidence type="ECO:0000256" key="2">
    <source>
        <dbReference type="ARBA" id="ARBA00022448"/>
    </source>
</evidence>
<feature type="domain" description="ABC transporter" evidence="13">
    <location>
        <begin position="498"/>
        <end position="731"/>
    </location>
</feature>
<dbReference type="InterPro" id="IPR017871">
    <property type="entry name" value="ABC_transporter-like_CS"/>
</dbReference>
<evidence type="ECO:0000256" key="8">
    <source>
        <dbReference type="ARBA" id="ARBA00022927"/>
    </source>
</evidence>
<evidence type="ECO:0000259" key="13">
    <source>
        <dbReference type="PROSITE" id="PS50893"/>
    </source>
</evidence>
<evidence type="ECO:0000256" key="7">
    <source>
        <dbReference type="ARBA" id="ARBA00022840"/>
    </source>
</evidence>
<evidence type="ECO:0000256" key="11">
    <source>
        <dbReference type="ARBA" id="ARBA00043264"/>
    </source>
</evidence>
<keyword evidence="7 16" id="KW-0067">ATP-binding</keyword>
<protein>
    <submittedName>
        <fullName evidence="16">Lactococcin-G-processing and transport ATP-binding protein LagD</fullName>
        <ecNumber evidence="16">3.4.22.-</ecNumber>
    </submittedName>
</protein>
<dbReference type="InterPro" id="IPR005074">
    <property type="entry name" value="Peptidase_C39"/>
</dbReference>
<feature type="domain" description="Peptidase C39" evidence="15">
    <location>
        <begin position="28"/>
        <end position="148"/>
    </location>
</feature>
<keyword evidence="6" id="KW-0645">Protease</keyword>
<evidence type="ECO:0000259" key="14">
    <source>
        <dbReference type="PROSITE" id="PS50929"/>
    </source>
</evidence>
<dbReference type="PANTHER" id="PTHR24221">
    <property type="entry name" value="ATP-BINDING CASSETTE SUB-FAMILY B"/>
    <property type="match status" value="1"/>
</dbReference>
<evidence type="ECO:0000256" key="12">
    <source>
        <dbReference type="SAM" id="Phobius"/>
    </source>
</evidence>
<evidence type="ECO:0000256" key="4">
    <source>
        <dbReference type="ARBA" id="ARBA00022692"/>
    </source>
</evidence>
<dbReference type="GO" id="GO:0015031">
    <property type="term" value="P:protein transport"/>
    <property type="evidence" value="ECO:0007669"/>
    <property type="project" value="UniProtKB-KW"/>
</dbReference>
<dbReference type="GO" id="GO:0140359">
    <property type="term" value="F:ABC-type transporter activity"/>
    <property type="evidence" value="ECO:0007669"/>
    <property type="project" value="InterPro"/>
</dbReference>
<dbReference type="CDD" id="cd18569">
    <property type="entry name" value="ABC_6TM_NHLM_bacteriocin"/>
    <property type="match status" value="1"/>
</dbReference>
<dbReference type="GO" id="GO:0034040">
    <property type="term" value="F:ATPase-coupled lipid transmembrane transporter activity"/>
    <property type="evidence" value="ECO:0007669"/>
    <property type="project" value="TreeGrafter"/>
</dbReference>
<dbReference type="GeneID" id="69512220"/>
<dbReference type="GO" id="GO:0005524">
    <property type="term" value="F:ATP binding"/>
    <property type="evidence" value="ECO:0007669"/>
    <property type="project" value="UniProtKB-KW"/>
</dbReference>
<dbReference type="Pfam" id="PF00664">
    <property type="entry name" value="ABC_membrane"/>
    <property type="match status" value="1"/>
</dbReference>
<dbReference type="PROSITE" id="PS50893">
    <property type="entry name" value="ABC_TRANSPORTER_2"/>
    <property type="match status" value="1"/>
</dbReference>
<organism evidence="16">
    <name type="scientific">Eggerthella lenta</name>
    <name type="common">Eubacterium lentum</name>
    <dbReference type="NCBI Taxonomy" id="84112"/>
    <lineage>
        <taxon>Bacteria</taxon>
        <taxon>Bacillati</taxon>
        <taxon>Actinomycetota</taxon>
        <taxon>Coriobacteriia</taxon>
        <taxon>Eggerthellales</taxon>
        <taxon>Eggerthellaceae</taxon>
        <taxon>Eggerthella</taxon>
    </lineage>
</organism>
<evidence type="ECO:0000313" key="16">
    <source>
        <dbReference type="EMBL" id="VYU01132.1"/>
    </source>
</evidence>
<dbReference type="InterPro" id="IPR003439">
    <property type="entry name" value="ABC_transporter-like_ATP-bd"/>
</dbReference>
<keyword evidence="3" id="KW-1003">Cell membrane</keyword>
<dbReference type="PROSITE" id="PS50929">
    <property type="entry name" value="ABC_TM1F"/>
    <property type="match status" value="1"/>
</dbReference>
<dbReference type="Gene3D" id="1.20.1560.10">
    <property type="entry name" value="ABC transporter type 1, transmembrane domain"/>
    <property type="match status" value="1"/>
</dbReference>
<dbReference type="InterPro" id="IPR022514">
    <property type="entry name" value="NHPM_micro_ABC1"/>
</dbReference>
<feature type="domain" description="ABC transmembrane type-1" evidence="14">
    <location>
        <begin position="179"/>
        <end position="460"/>
    </location>
</feature>
<dbReference type="SUPFAM" id="SSF52540">
    <property type="entry name" value="P-loop containing nucleoside triphosphate hydrolases"/>
    <property type="match status" value="1"/>
</dbReference>
<dbReference type="InterPro" id="IPR036640">
    <property type="entry name" value="ABC1_TM_sf"/>
</dbReference>
<accession>A0A6N3BAY7</accession>
<name>A0A6N3BAY7_EGGLN</name>
<dbReference type="EMBL" id="CACRTT010000010">
    <property type="protein sequence ID" value="VYU01132.1"/>
    <property type="molecule type" value="Genomic_DNA"/>
</dbReference>
<dbReference type="GO" id="GO:0005886">
    <property type="term" value="C:plasma membrane"/>
    <property type="evidence" value="ECO:0007669"/>
    <property type="project" value="UniProtKB-SubCell"/>
</dbReference>
<comment type="subcellular location">
    <subcellularLocation>
        <location evidence="1">Cell membrane</location>
        <topology evidence="1">Multi-pass membrane protein</topology>
    </subcellularLocation>
</comment>
<proteinExistence type="predicted"/>
<keyword evidence="16" id="KW-0378">Hydrolase</keyword>
<dbReference type="PANTHER" id="PTHR24221:SF654">
    <property type="entry name" value="ATP-BINDING CASSETTE SUB-FAMILY B MEMBER 6"/>
    <property type="match status" value="1"/>
</dbReference>
<evidence type="ECO:0000256" key="5">
    <source>
        <dbReference type="ARBA" id="ARBA00022741"/>
    </source>
</evidence>
<keyword evidence="4 12" id="KW-0812">Transmembrane</keyword>
<dbReference type="OMA" id="CACVVIA"/>
<dbReference type="GO" id="GO:0008234">
    <property type="term" value="F:cysteine-type peptidase activity"/>
    <property type="evidence" value="ECO:0007669"/>
    <property type="project" value="UniProtKB-KW"/>
</dbReference>
<feature type="transmembrane region" description="Helical" evidence="12">
    <location>
        <begin position="293"/>
        <end position="310"/>
    </location>
</feature>
<keyword evidence="8" id="KW-0653">Protein transport</keyword>
<keyword evidence="5" id="KW-0547">Nucleotide-binding</keyword>
<dbReference type="AlphaFoldDB" id="A0A6N3BAY7"/>
<dbReference type="GO" id="GO:0016887">
    <property type="term" value="F:ATP hydrolysis activity"/>
    <property type="evidence" value="ECO:0007669"/>
    <property type="project" value="InterPro"/>
</dbReference>
<evidence type="ECO:0000256" key="3">
    <source>
        <dbReference type="ARBA" id="ARBA00022475"/>
    </source>
</evidence>
<dbReference type="PROSITE" id="PS50990">
    <property type="entry name" value="PEPTIDASE_C39"/>
    <property type="match status" value="1"/>
</dbReference>